<name>A0A934T3I1_9BURK</name>
<feature type="compositionally biased region" description="Low complexity" evidence="1">
    <location>
        <begin position="188"/>
        <end position="205"/>
    </location>
</feature>
<feature type="chain" id="PRO_5037504500" description="PRC-barrel domain-containing protein" evidence="2">
    <location>
        <begin position="32"/>
        <end position="214"/>
    </location>
</feature>
<evidence type="ECO:0000256" key="1">
    <source>
        <dbReference type="SAM" id="MobiDB-lite"/>
    </source>
</evidence>
<gene>
    <name evidence="3" type="ORF">JJB74_24600</name>
</gene>
<proteinExistence type="predicted"/>
<keyword evidence="4" id="KW-1185">Reference proteome</keyword>
<evidence type="ECO:0000313" key="3">
    <source>
        <dbReference type="EMBL" id="MBK4737813.1"/>
    </source>
</evidence>
<organism evidence="3 4">
    <name type="scientific">Noviherbaspirillum pedocola</name>
    <dbReference type="NCBI Taxonomy" id="2801341"/>
    <lineage>
        <taxon>Bacteria</taxon>
        <taxon>Pseudomonadati</taxon>
        <taxon>Pseudomonadota</taxon>
        <taxon>Betaproteobacteria</taxon>
        <taxon>Burkholderiales</taxon>
        <taxon>Oxalobacteraceae</taxon>
        <taxon>Noviherbaspirillum</taxon>
    </lineage>
</organism>
<dbReference type="RefSeq" id="WP_200596410.1">
    <property type="nucleotide sequence ID" value="NZ_JAEPBG010000015.1"/>
</dbReference>
<dbReference type="Proteomes" id="UP000622890">
    <property type="component" value="Unassembled WGS sequence"/>
</dbReference>
<sequence>MVFYTFKENEMKSLKLLVATAALVVSTHASACLLCDFFPSQVAADSKLSYGTVVSAEPVDMNEVDYSTMHDQAGAQVGAAVTGGSLTGAIVGGVASMVVDAVVHKGPKVIDGYVVTIELDNGEKMVVARTKNEVKSHLYDTVGHRVSVVESPKSTYITGSRVTNEEAPAMIARRAPHQVQKAADSESKATPAAAAPEKLEAAPQAEENKQVSAN</sequence>
<protein>
    <recommendedName>
        <fullName evidence="5">PRC-barrel domain-containing protein</fullName>
    </recommendedName>
</protein>
<dbReference type="AlphaFoldDB" id="A0A934T3I1"/>
<reference evidence="3" key="1">
    <citation type="submission" date="2021-01" db="EMBL/GenBank/DDBJ databases">
        <title>Genome sequence of strain Noviherbaspirillum sp. DKR-6.</title>
        <authorList>
            <person name="Chaudhary D.K."/>
        </authorList>
    </citation>
    <scope>NUCLEOTIDE SEQUENCE</scope>
    <source>
        <strain evidence="3">DKR-6</strain>
    </source>
</reference>
<evidence type="ECO:0000313" key="4">
    <source>
        <dbReference type="Proteomes" id="UP000622890"/>
    </source>
</evidence>
<feature type="region of interest" description="Disordered" evidence="1">
    <location>
        <begin position="174"/>
        <end position="214"/>
    </location>
</feature>
<feature type="signal peptide" evidence="2">
    <location>
        <begin position="1"/>
        <end position="31"/>
    </location>
</feature>
<evidence type="ECO:0000256" key="2">
    <source>
        <dbReference type="SAM" id="SignalP"/>
    </source>
</evidence>
<evidence type="ECO:0008006" key="5">
    <source>
        <dbReference type="Google" id="ProtNLM"/>
    </source>
</evidence>
<keyword evidence="2" id="KW-0732">Signal</keyword>
<dbReference type="EMBL" id="JAEPBG010000015">
    <property type="protein sequence ID" value="MBK4737813.1"/>
    <property type="molecule type" value="Genomic_DNA"/>
</dbReference>
<accession>A0A934T3I1</accession>
<comment type="caution">
    <text evidence="3">The sequence shown here is derived from an EMBL/GenBank/DDBJ whole genome shotgun (WGS) entry which is preliminary data.</text>
</comment>